<evidence type="ECO:0000313" key="4">
    <source>
        <dbReference type="Proteomes" id="UP000264605"/>
    </source>
</evidence>
<evidence type="ECO:0000259" key="2">
    <source>
        <dbReference type="SMART" id="SM00901"/>
    </source>
</evidence>
<protein>
    <submittedName>
        <fullName evidence="3">FRG domain-containing protein</fullName>
    </submittedName>
</protein>
<dbReference type="RefSeq" id="WP_118844539.1">
    <property type="nucleotide sequence ID" value="NZ_CP032090.1"/>
</dbReference>
<reference evidence="3 4" key="1">
    <citation type="submission" date="2018-08" db="EMBL/GenBank/DDBJ databases">
        <title>Draft genome sequence of Pseudoalteromonas donghaensis HJ51.</title>
        <authorList>
            <person name="Oh J."/>
            <person name="Roh D."/>
        </authorList>
    </citation>
    <scope>NUCLEOTIDE SEQUENCE [LARGE SCALE GENOMIC DNA]</scope>
    <source>
        <strain evidence="3 4">HJ51</strain>
    </source>
</reference>
<evidence type="ECO:0000313" key="3">
    <source>
        <dbReference type="EMBL" id="AXV65928.1"/>
    </source>
</evidence>
<evidence type="ECO:0000256" key="1">
    <source>
        <dbReference type="SAM" id="MobiDB-lite"/>
    </source>
</evidence>
<gene>
    <name evidence="3" type="ORF">D0907_11935</name>
</gene>
<dbReference type="Proteomes" id="UP000264605">
    <property type="component" value="Chromosome"/>
</dbReference>
<organism evidence="3 4">
    <name type="scientific">Pseudoalteromonas lipolytica</name>
    <dbReference type="NCBI Taxonomy" id="570156"/>
    <lineage>
        <taxon>Bacteria</taxon>
        <taxon>Pseudomonadati</taxon>
        <taxon>Pseudomonadota</taxon>
        <taxon>Gammaproteobacteria</taxon>
        <taxon>Alteromonadales</taxon>
        <taxon>Pseudoalteromonadaceae</taxon>
        <taxon>Pseudoalteromonas</taxon>
    </lineage>
</organism>
<dbReference type="EMBL" id="CP032090">
    <property type="protein sequence ID" value="AXV65928.1"/>
    <property type="molecule type" value="Genomic_DNA"/>
</dbReference>
<dbReference type="InterPro" id="IPR014966">
    <property type="entry name" value="FRG-dom"/>
</dbReference>
<sequence length="267" mass="30923">MITSWDEYKKWVSDLVRNNHTYFFRGQQDLTWKLETTFQRYAAKNGISWRDYFDKILPDVYYSSAAFGYRVDDPTDEKDVGGFLAKLQHHGFPTPLLDWTMSPYVAAYFALKDIDPRKVDANGNVKIYMFDFQLWRNSYMQVPMLQADDSPFLSEFKPAYVDNQRLVSQMAVTTVTNVPDVELYLNNVKQKTGRTFLYYALLPIKERRLIMNELNLMGISSATMFPDFDGMCMSLKERHFNNIDPSVKSVPNVVPPPPPLSGTKQLG</sequence>
<dbReference type="KEGG" id="pdj:D0907_11935"/>
<proteinExistence type="predicted"/>
<accession>A0AAD0S0M2</accession>
<dbReference type="SMART" id="SM00901">
    <property type="entry name" value="FRG"/>
    <property type="match status" value="1"/>
</dbReference>
<dbReference type="GeneID" id="99506176"/>
<feature type="domain" description="FRG" evidence="2">
    <location>
        <begin position="18"/>
        <end position="128"/>
    </location>
</feature>
<name>A0AAD0S0M2_9GAMM</name>
<dbReference type="AlphaFoldDB" id="A0AAD0S0M2"/>
<feature type="region of interest" description="Disordered" evidence="1">
    <location>
        <begin position="247"/>
        <end position="267"/>
    </location>
</feature>
<dbReference type="Pfam" id="PF08867">
    <property type="entry name" value="FRG"/>
    <property type="match status" value="1"/>
</dbReference>